<gene>
    <name evidence="1" type="ORF">BRX40_05800</name>
    <name evidence="2" type="ORF">CA257_00215</name>
</gene>
<reference evidence="2 4" key="3">
    <citation type="submission" date="2018-07" db="EMBL/GenBank/DDBJ databases">
        <title>Genomic and Epidemiologic Investigation of an Indolent Hospital Outbreak.</title>
        <authorList>
            <person name="Johnson R.C."/>
            <person name="Deming C."/>
            <person name="Conlan S."/>
            <person name="Zellmer C.J."/>
            <person name="Michelin A.V."/>
            <person name="Lee-Lin S."/>
            <person name="Thomas P.J."/>
            <person name="Park M."/>
            <person name="Weingarten R.A."/>
            <person name="Less J."/>
            <person name="Dekker J.P."/>
            <person name="Frank K.M."/>
            <person name="Musser K.A."/>
            <person name="Mcquiston J.R."/>
            <person name="Henderson D.K."/>
            <person name="Lau A.F."/>
            <person name="Palmore T.N."/>
            <person name="Segre J.A."/>
        </authorList>
    </citation>
    <scope>NUCLEOTIDE SEQUENCE [LARGE SCALE GENOMIC DNA]</scope>
    <source>
        <strain evidence="2 4">SK-NIH.Env10_0317</strain>
    </source>
</reference>
<dbReference type="KEGG" id="skr:BRX40_05800"/>
<dbReference type="EMBL" id="QQWO01000001">
    <property type="protein sequence ID" value="RSV07952.1"/>
    <property type="molecule type" value="Genomic_DNA"/>
</dbReference>
<organism evidence="1 3">
    <name type="scientific">Sphingomonas koreensis</name>
    <dbReference type="NCBI Taxonomy" id="93064"/>
    <lineage>
        <taxon>Bacteria</taxon>
        <taxon>Pseudomonadati</taxon>
        <taxon>Pseudomonadota</taxon>
        <taxon>Alphaproteobacteria</taxon>
        <taxon>Sphingomonadales</taxon>
        <taxon>Sphingomonadaceae</taxon>
        <taxon>Sphingomonas</taxon>
    </lineage>
</organism>
<dbReference type="RefSeq" id="WP_075150986.1">
    <property type="nucleotide sequence ID" value="NZ_CP018820.1"/>
</dbReference>
<dbReference type="Proteomes" id="UP000185161">
    <property type="component" value="Chromosome"/>
</dbReference>
<evidence type="ECO:0000313" key="1">
    <source>
        <dbReference type="EMBL" id="APR52015.1"/>
    </source>
</evidence>
<dbReference type="AlphaFoldDB" id="A0A1L6J7Y0"/>
<name>A0A1L6J7Y0_9SPHN</name>
<evidence type="ECO:0000313" key="4">
    <source>
        <dbReference type="Proteomes" id="UP000286681"/>
    </source>
</evidence>
<dbReference type="EMBL" id="CP018820">
    <property type="protein sequence ID" value="APR52015.1"/>
    <property type="molecule type" value="Genomic_DNA"/>
</dbReference>
<reference evidence="1" key="1">
    <citation type="submission" date="2016-12" db="EMBL/GenBank/DDBJ databases">
        <title>Whole genome sequencing of Sphingomonas koreensis.</title>
        <authorList>
            <person name="Conlan S."/>
            <person name="Thomas P.J."/>
            <person name="Mullikin J."/>
            <person name="Palmore T.N."/>
            <person name="Frank K.M."/>
            <person name="Segre J.A."/>
        </authorList>
    </citation>
    <scope>NUCLEOTIDE SEQUENCE</scope>
    <source>
        <strain evidence="1">ABOJV</strain>
    </source>
</reference>
<dbReference type="GeneID" id="44132065"/>
<proteinExistence type="predicted"/>
<dbReference type="OrthoDB" id="7373098at2"/>
<keyword evidence="3" id="KW-1185">Reference proteome</keyword>
<accession>A0A1L6J7Y0</accession>
<dbReference type="STRING" id="93064.BRX40_05800"/>
<protein>
    <submittedName>
        <fullName evidence="1">Uncharacterized protein</fullName>
    </submittedName>
</protein>
<reference evidence="3" key="2">
    <citation type="submission" date="2016-12" db="EMBL/GenBank/DDBJ databases">
        <title>Whole genome sequencing of Sphingomonas sp. ABOJV.</title>
        <authorList>
            <person name="Conlan S."/>
            <person name="Thomas P.J."/>
            <person name="Mullikin J."/>
            <person name="Palmore T.N."/>
            <person name="Frank K.M."/>
            <person name="Segre J.A."/>
        </authorList>
    </citation>
    <scope>NUCLEOTIDE SEQUENCE [LARGE SCALE GENOMIC DNA]</scope>
    <source>
        <strain evidence="3">ABOJV</strain>
    </source>
</reference>
<evidence type="ECO:0000313" key="3">
    <source>
        <dbReference type="Proteomes" id="UP000185161"/>
    </source>
</evidence>
<evidence type="ECO:0000313" key="2">
    <source>
        <dbReference type="EMBL" id="RSV07952.1"/>
    </source>
</evidence>
<dbReference type="Proteomes" id="UP000286681">
    <property type="component" value="Unassembled WGS sequence"/>
</dbReference>
<sequence length="96" mass="10839">MNRVEHLLTCLGEEGNEVAQRVSKALRFGLREVEPGQPLTNDDRVCDEIRDLIAVAHILHGEGVIGWFMPDTGDIQAKRRKIERFMAISREQGVLS</sequence>